<dbReference type="OrthoDB" id="5291101at2"/>
<dbReference type="RefSeq" id="WP_135585445.1">
    <property type="nucleotide sequence ID" value="NZ_RQGO01000012.1"/>
</dbReference>
<dbReference type="InterPro" id="IPR029044">
    <property type="entry name" value="Nucleotide-diphossugar_trans"/>
</dbReference>
<keyword evidence="4" id="KW-0808">Transferase</keyword>
<evidence type="ECO:0000256" key="5">
    <source>
        <dbReference type="ARBA" id="ARBA00023136"/>
    </source>
</evidence>
<evidence type="ECO:0000256" key="4">
    <source>
        <dbReference type="ARBA" id="ARBA00022679"/>
    </source>
</evidence>
<dbReference type="PANTHER" id="PTHR43646:SF2">
    <property type="entry name" value="GLYCOSYLTRANSFERASE 2-LIKE DOMAIN-CONTAINING PROTEIN"/>
    <property type="match status" value="1"/>
</dbReference>
<dbReference type="GO" id="GO:0016757">
    <property type="term" value="F:glycosyltransferase activity"/>
    <property type="evidence" value="ECO:0007669"/>
    <property type="project" value="UniProtKB-KW"/>
</dbReference>
<evidence type="ECO:0008006" key="8">
    <source>
        <dbReference type="Google" id="ProtNLM"/>
    </source>
</evidence>
<dbReference type="AlphaFoldDB" id="A0A4Z1AFB7"/>
<organism evidence="6 7">
    <name type="scientific">Leptospira congkakensis</name>
    <dbReference type="NCBI Taxonomy" id="2484932"/>
    <lineage>
        <taxon>Bacteria</taxon>
        <taxon>Pseudomonadati</taxon>
        <taxon>Spirochaetota</taxon>
        <taxon>Spirochaetia</taxon>
        <taxon>Leptospirales</taxon>
        <taxon>Leptospiraceae</taxon>
        <taxon>Leptospira</taxon>
    </lineage>
</organism>
<dbReference type="EMBL" id="RQGP01000023">
    <property type="protein sequence ID" value="TGL88785.1"/>
    <property type="molecule type" value="Genomic_DNA"/>
</dbReference>
<gene>
    <name evidence="6" type="ORF">EHQ69_15180</name>
</gene>
<comment type="subcellular location">
    <subcellularLocation>
        <location evidence="1">Cell membrane</location>
    </subcellularLocation>
</comment>
<comment type="caution">
    <text evidence="6">The sequence shown here is derived from an EMBL/GenBank/DDBJ whole genome shotgun (WGS) entry which is preliminary data.</text>
</comment>
<dbReference type="Gene3D" id="3.90.550.10">
    <property type="entry name" value="Spore Coat Polysaccharide Biosynthesis Protein SpsA, Chain A"/>
    <property type="match status" value="1"/>
</dbReference>
<evidence type="ECO:0000256" key="3">
    <source>
        <dbReference type="ARBA" id="ARBA00022676"/>
    </source>
</evidence>
<evidence type="ECO:0000256" key="1">
    <source>
        <dbReference type="ARBA" id="ARBA00004236"/>
    </source>
</evidence>
<evidence type="ECO:0000256" key="2">
    <source>
        <dbReference type="ARBA" id="ARBA00022475"/>
    </source>
</evidence>
<keyword evidence="7" id="KW-1185">Reference proteome</keyword>
<sequence>MLSIIVPTDSGEGSLFQNSLNGYWDHPLVEIILISTKEAFTRAERLNIGFHRSKGEVILFHHPRTLLPKEAIDHLIQLSCKVDQERVWGGFYHQFDQHHFLLRFISWYSNYIRTKCKGIVYLDHCVFFDRRLWKSDLSLESIFEDTELSLKFRKILWPVLLSYPAITSAHRFLKNGILKQSVLNLLLKFGYFLHLPSSLLFTLYQR</sequence>
<accession>A0A4Z1AFB7</accession>
<evidence type="ECO:0000313" key="6">
    <source>
        <dbReference type="EMBL" id="TGL88785.1"/>
    </source>
</evidence>
<name>A0A4Z1AFB7_9LEPT</name>
<proteinExistence type="predicted"/>
<reference evidence="6" key="1">
    <citation type="journal article" date="2019" name="PLoS Negl. Trop. Dis.">
        <title>Revisiting the worldwide diversity of Leptospira species in the environment.</title>
        <authorList>
            <person name="Vincent A.T."/>
            <person name="Schiettekatte O."/>
            <person name="Bourhy P."/>
            <person name="Veyrier F.J."/>
            <person name="Picardeau M."/>
        </authorList>
    </citation>
    <scope>NUCLEOTIDE SEQUENCE [LARGE SCALE GENOMIC DNA]</scope>
    <source>
        <strain evidence="6">201702422</strain>
    </source>
</reference>
<dbReference type="SUPFAM" id="SSF53448">
    <property type="entry name" value="Nucleotide-diphospho-sugar transferases"/>
    <property type="match status" value="1"/>
</dbReference>
<evidence type="ECO:0000313" key="7">
    <source>
        <dbReference type="Proteomes" id="UP000298263"/>
    </source>
</evidence>
<dbReference type="GO" id="GO:0005886">
    <property type="term" value="C:plasma membrane"/>
    <property type="evidence" value="ECO:0007669"/>
    <property type="project" value="UniProtKB-SubCell"/>
</dbReference>
<dbReference type="Proteomes" id="UP000298263">
    <property type="component" value="Unassembled WGS sequence"/>
</dbReference>
<protein>
    <recommendedName>
        <fullName evidence="8">Glycosyltransferase</fullName>
    </recommendedName>
</protein>
<dbReference type="PANTHER" id="PTHR43646">
    <property type="entry name" value="GLYCOSYLTRANSFERASE"/>
    <property type="match status" value="1"/>
</dbReference>
<keyword evidence="3" id="KW-0328">Glycosyltransferase</keyword>
<keyword evidence="2" id="KW-1003">Cell membrane</keyword>
<keyword evidence="5" id="KW-0472">Membrane</keyword>